<comment type="subcellular location">
    <subcellularLocation>
        <location evidence="1">Cell membrane</location>
        <topology evidence="1">Multi-pass membrane protein</topology>
    </subcellularLocation>
</comment>
<feature type="transmembrane region" description="Helical" evidence="6">
    <location>
        <begin position="163"/>
        <end position="185"/>
    </location>
</feature>
<dbReference type="GO" id="GO:0005886">
    <property type="term" value="C:plasma membrane"/>
    <property type="evidence" value="ECO:0007669"/>
    <property type="project" value="UniProtKB-SubCell"/>
</dbReference>
<protein>
    <submittedName>
        <fullName evidence="7">MATE family efflux transporter</fullName>
    </submittedName>
</protein>
<feature type="transmembrane region" description="Helical" evidence="6">
    <location>
        <begin position="357"/>
        <end position="380"/>
    </location>
</feature>
<dbReference type="Proteomes" id="UP000886891">
    <property type="component" value="Unassembled WGS sequence"/>
</dbReference>
<dbReference type="InterPro" id="IPR051327">
    <property type="entry name" value="MATE_MepA_subfamily"/>
</dbReference>
<sequence>MSQSLPLEIKVGKILKFAFPTVLMMVFAGLYTMVDGLFVARYVGTDALGAVNIVFPYISVVIGIGVMLGTGGSAIVAKSLGEGFRERASKEFSLIVAFGLIVGIVVMIPTAIFLDECVRLLGATDRLFGYGKDYMFWIVFSAPFGVLALIFQSFFVTAAKPGLGLIVSTAGGVINIVLDYVLIAVCGMGTVGASIGTAIGNSVPGIFGLCYFLARRKGLIVLTKPVWSFRIIGKATFNGSSEMVTNLASAVTTLLFNFAMLRLIGEDGVAAITVALYLQFFLSTVFIGYSMGVAPVFSFHYGKRNAAAIAKLFRISMIFLAANAALWYAVAMFARAPLIAVFAPAGGNVFRIALQGWYLFAPMILFAGFNIFASAMFTAFSDGIRSAVISFLRTFVLLSTLILVLPLIWGVTGIWIAVPLAEAATLIVSSFLMIGKRHDYLYATLPKQ</sequence>
<organism evidence="7 8">
    <name type="scientific">Candidatus Stercoripulliclostridium merdipullorum</name>
    <dbReference type="NCBI Taxonomy" id="2840952"/>
    <lineage>
        <taxon>Bacteria</taxon>
        <taxon>Bacillati</taxon>
        <taxon>Bacillota</taxon>
        <taxon>Clostridia</taxon>
        <taxon>Eubacteriales</taxon>
        <taxon>Candidatus Stercoripulliclostridium</taxon>
    </lineage>
</organism>
<evidence type="ECO:0000256" key="2">
    <source>
        <dbReference type="ARBA" id="ARBA00022475"/>
    </source>
</evidence>
<comment type="caution">
    <text evidence="7">The sequence shown here is derived from an EMBL/GenBank/DDBJ whole genome shotgun (WGS) entry which is preliminary data.</text>
</comment>
<feature type="transmembrane region" description="Helical" evidence="6">
    <location>
        <begin position="92"/>
        <end position="114"/>
    </location>
</feature>
<keyword evidence="4 6" id="KW-1133">Transmembrane helix</keyword>
<dbReference type="EMBL" id="DVOH01000025">
    <property type="protein sequence ID" value="HIV00223.1"/>
    <property type="molecule type" value="Genomic_DNA"/>
</dbReference>
<evidence type="ECO:0000256" key="6">
    <source>
        <dbReference type="SAM" id="Phobius"/>
    </source>
</evidence>
<reference evidence="7" key="2">
    <citation type="journal article" date="2021" name="PeerJ">
        <title>Extensive microbial diversity within the chicken gut microbiome revealed by metagenomics and culture.</title>
        <authorList>
            <person name="Gilroy R."/>
            <person name="Ravi A."/>
            <person name="Getino M."/>
            <person name="Pursley I."/>
            <person name="Horton D.L."/>
            <person name="Alikhan N.F."/>
            <person name="Baker D."/>
            <person name="Gharbi K."/>
            <person name="Hall N."/>
            <person name="Watson M."/>
            <person name="Adriaenssens E.M."/>
            <person name="Foster-Nyarko E."/>
            <person name="Jarju S."/>
            <person name="Secka A."/>
            <person name="Antonio M."/>
            <person name="Oren A."/>
            <person name="Chaudhuri R.R."/>
            <person name="La Ragione R."/>
            <person name="Hildebrand F."/>
            <person name="Pallen M.J."/>
        </authorList>
    </citation>
    <scope>NUCLEOTIDE SEQUENCE</scope>
    <source>
        <strain evidence="7">23406</strain>
    </source>
</reference>
<dbReference type="AlphaFoldDB" id="A0A9D1NBT4"/>
<evidence type="ECO:0000313" key="8">
    <source>
        <dbReference type="Proteomes" id="UP000886891"/>
    </source>
</evidence>
<keyword evidence="3 6" id="KW-0812">Transmembrane</keyword>
<dbReference type="InterPro" id="IPR002528">
    <property type="entry name" value="MATE_fam"/>
</dbReference>
<keyword evidence="2" id="KW-1003">Cell membrane</keyword>
<feature type="transmembrane region" description="Helical" evidence="6">
    <location>
        <begin position="14"/>
        <end position="34"/>
    </location>
</feature>
<reference evidence="7" key="1">
    <citation type="submission" date="2020-10" db="EMBL/GenBank/DDBJ databases">
        <authorList>
            <person name="Gilroy R."/>
        </authorList>
    </citation>
    <scope>NUCLEOTIDE SEQUENCE</scope>
    <source>
        <strain evidence="7">23406</strain>
    </source>
</reference>
<feature type="transmembrane region" description="Helical" evidence="6">
    <location>
        <begin position="191"/>
        <end position="214"/>
    </location>
</feature>
<gene>
    <name evidence="7" type="ORF">IAB14_03800</name>
</gene>
<dbReference type="GO" id="GO:0042910">
    <property type="term" value="F:xenobiotic transmembrane transporter activity"/>
    <property type="evidence" value="ECO:0007669"/>
    <property type="project" value="InterPro"/>
</dbReference>
<dbReference type="PANTHER" id="PTHR43823">
    <property type="entry name" value="SPORULATION PROTEIN YKVU"/>
    <property type="match status" value="1"/>
</dbReference>
<feature type="transmembrane region" description="Helical" evidence="6">
    <location>
        <begin position="134"/>
        <end position="156"/>
    </location>
</feature>
<proteinExistence type="predicted"/>
<evidence type="ECO:0000256" key="1">
    <source>
        <dbReference type="ARBA" id="ARBA00004651"/>
    </source>
</evidence>
<evidence type="ECO:0000256" key="3">
    <source>
        <dbReference type="ARBA" id="ARBA00022692"/>
    </source>
</evidence>
<accession>A0A9D1NBT4</accession>
<feature type="transmembrane region" description="Helical" evidence="6">
    <location>
        <begin position="54"/>
        <end position="80"/>
    </location>
</feature>
<name>A0A9D1NBT4_9FIRM</name>
<feature type="transmembrane region" description="Helical" evidence="6">
    <location>
        <begin position="276"/>
        <end position="297"/>
    </location>
</feature>
<feature type="transmembrane region" description="Helical" evidence="6">
    <location>
        <begin position="414"/>
        <end position="434"/>
    </location>
</feature>
<evidence type="ECO:0000256" key="4">
    <source>
        <dbReference type="ARBA" id="ARBA00022989"/>
    </source>
</evidence>
<dbReference type="Pfam" id="PF01554">
    <property type="entry name" value="MatE"/>
    <property type="match status" value="2"/>
</dbReference>
<feature type="transmembrane region" description="Helical" evidence="6">
    <location>
        <begin position="318"/>
        <end position="345"/>
    </location>
</feature>
<feature type="transmembrane region" description="Helical" evidence="6">
    <location>
        <begin position="244"/>
        <end position="264"/>
    </location>
</feature>
<dbReference type="GO" id="GO:0015297">
    <property type="term" value="F:antiporter activity"/>
    <property type="evidence" value="ECO:0007669"/>
    <property type="project" value="InterPro"/>
</dbReference>
<feature type="transmembrane region" description="Helical" evidence="6">
    <location>
        <begin position="387"/>
        <end position="408"/>
    </location>
</feature>
<keyword evidence="5 6" id="KW-0472">Membrane</keyword>
<evidence type="ECO:0000313" key="7">
    <source>
        <dbReference type="EMBL" id="HIV00223.1"/>
    </source>
</evidence>
<evidence type="ECO:0000256" key="5">
    <source>
        <dbReference type="ARBA" id="ARBA00023136"/>
    </source>
</evidence>
<dbReference type="PANTHER" id="PTHR43823:SF3">
    <property type="entry name" value="MULTIDRUG EXPORT PROTEIN MEPA"/>
    <property type="match status" value="1"/>
</dbReference>